<accession>A0A1G7SVI4</accession>
<proteinExistence type="inferred from homology"/>
<keyword evidence="3" id="KW-0326">Glycosidase</keyword>
<dbReference type="SUPFAM" id="SSF49899">
    <property type="entry name" value="Concanavalin A-like lectins/glucanases"/>
    <property type="match status" value="1"/>
</dbReference>
<dbReference type="PANTHER" id="PTHR42812:SF12">
    <property type="entry name" value="BETA-XYLOSIDASE-RELATED"/>
    <property type="match status" value="1"/>
</dbReference>
<reference evidence="10" key="1">
    <citation type="submission" date="2016-10" db="EMBL/GenBank/DDBJ databases">
        <authorList>
            <person name="Varghese N."/>
            <person name="Submissions S."/>
        </authorList>
    </citation>
    <scope>NUCLEOTIDE SEQUENCE [LARGE SCALE GENOMIC DNA]</scope>
    <source>
        <strain evidence="10">BP1-148</strain>
    </source>
</reference>
<protein>
    <submittedName>
        <fullName evidence="9">Beta-xylosidase</fullName>
    </submittedName>
</protein>
<dbReference type="SUPFAM" id="SSF51445">
    <property type="entry name" value="(Trans)glycosidases"/>
    <property type="match status" value="1"/>
</dbReference>
<dbReference type="Gene3D" id="2.60.40.1080">
    <property type="match status" value="1"/>
</dbReference>
<dbReference type="RefSeq" id="WP_143010064.1">
    <property type="nucleotide sequence ID" value="NZ_FNCQ01000002.1"/>
</dbReference>
<dbReference type="Pfam" id="PF17851">
    <property type="entry name" value="GH43_C2"/>
    <property type="match status" value="1"/>
</dbReference>
<evidence type="ECO:0000313" key="9">
    <source>
        <dbReference type="EMBL" id="SDG26784.1"/>
    </source>
</evidence>
<evidence type="ECO:0000256" key="4">
    <source>
        <dbReference type="PIRSR" id="PIRSR606710-1"/>
    </source>
</evidence>
<keyword evidence="6" id="KW-0732">Signal</keyword>
<dbReference type="InterPro" id="IPR013320">
    <property type="entry name" value="ConA-like_dom_sf"/>
</dbReference>
<dbReference type="InterPro" id="IPR041542">
    <property type="entry name" value="GH43_C2"/>
</dbReference>
<feature type="chain" id="PRO_5011540409" evidence="6">
    <location>
        <begin position="21"/>
        <end position="1230"/>
    </location>
</feature>
<dbReference type="Pfam" id="PF04616">
    <property type="entry name" value="Glyco_hydro_43"/>
    <property type="match status" value="1"/>
</dbReference>
<evidence type="ECO:0000259" key="7">
    <source>
        <dbReference type="Pfam" id="PF00150"/>
    </source>
</evidence>
<dbReference type="GO" id="GO:0000272">
    <property type="term" value="P:polysaccharide catabolic process"/>
    <property type="evidence" value="ECO:0007669"/>
    <property type="project" value="InterPro"/>
</dbReference>
<dbReference type="InterPro" id="IPR051795">
    <property type="entry name" value="Glycosyl_Hydrlase_43"/>
</dbReference>
<dbReference type="PANTHER" id="PTHR42812">
    <property type="entry name" value="BETA-XYLOSIDASE"/>
    <property type="match status" value="1"/>
</dbReference>
<dbReference type="STRING" id="645274.SAMN04487901_1028"/>
<keyword evidence="2" id="KW-0378">Hydrolase</keyword>
<dbReference type="InterPro" id="IPR001547">
    <property type="entry name" value="Glyco_hydro_5"/>
</dbReference>
<dbReference type="Gene3D" id="2.115.10.20">
    <property type="entry name" value="Glycosyl hydrolase domain, family 43"/>
    <property type="match status" value="1"/>
</dbReference>
<keyword evidence="10" id="KW-1185">Reference proteome</keyword>
<dbReference type="CDD" id="cd09001">
    <property type="entry name" value="GH43_FsAxh1-like"/>
    <property type="match status" value="1"/>
</dbReference>
<sequence>MKNRLIVFAVALMLGLAGWAQSVKPLPSLHVEGKWLVDTYGNHVVLHGVMDTPSAYFNGGRWGWNYDANGAKNCVAYFEKLFTGLEKANCDVFRLHLDPAWTNSNSVTAAGFTSKEVVENGKTVTKYYDPIGQEVGGEANIMHFSAKRLSTYMKSVYVPIMKEAMNHGMYVVVRPPGVCPGEIRVDGYYQKYLMEVWDSVSKNETVRAFAGQISLELANEPVSVKNASGNNDKKALHDFFQPIVEKIRENGFTGVIWIPGSGWQASYADYKTYPITGDNIGYAVHDYDGWYGCADKNLSASDVPAATQRKITQFHNQVPVVDTNPVIITEIDWSPYKPGTDHVNEHGETVLSNYGTWATGRTSVWGTITKGVHDHYGNISMTLSGTACLIDIDKLLADGSVVPAFDGLEEACGKACMDWYAEYAKVNNPVADYLCDIPVADNGNGTYTNPVVRADIPDPDVIRVGDTYYMVSTTMVHFPGATILKSKDMVNWEYCANPLEKLLDDDRYNLRKGQNFYSKGMWACSMKYHDGKFYILINGNDSRAWLLTATDPEGKWTVKRLAHNYYDPGMLFDNGKVYIVCGINHLTMVELDENFNELRSKVVVVRDDAGLEGCHLYKHGDYYYIYATYGGWPSGQVAFRSTDPFGTYEEKMLVEKTINGQVNTIHQGALIEDTEGKWWTIMQQDLGALGRFPNLQPVTWVDGWPIVGNNGVPYQTYTKPAGTNEYPRQMTTTDVFRNFPLDMQWEWNHLPQANGYSLFERAGWLRLKATSTTDLLSQAQNTLTQRIYMRSDKPSIGTVRLDVTKLADGDRAGICIFQDPYAQIGVEKKNGEYKIYWRQDALDGAAASTKEQYASATVTDIVYLRASFNYNTSKTKFYYSLDNKTWSALGGETSMGFNLSVFVGARFGLFCYATSALGGGSADFDWFSTEEDFDEDALYQPFNRPLDESMFTATQLTPAATSMDLKIGALYAPRITATFMDKHTENVSPQVTYESGTPENVEVVNGQLRALKQGSSVITASYTDILGNALETSFTANGTYFPFGQEDVKVLKGSGTYTEKNHIFVPNKNGRIGWSYDTPIDISEFKYLVIKLLTVTTSTPNYGVIICPKTTLSVWHASDLTRNKITVIDLQSALYTSTQKKNQPLDLTNIASISLTSDGTGTGKVYVSEIYLTNEDPVGIDEVEVTPQAGKVNVYTLAGQLLQEGVSRSEAVKSLPAGIYVIGNKKVIIR</sequence>
<gene>
    <name evidence="9" type="ORF">SAMN04487901_1028</name>
</gene>
<dbReference type="InterPro" id="IPR023296">
    <property type="entry name" value="Glyco_hydro_beta-prop_sf"/>
</dbReference>
<evidence type="ECO:0000313" key="10">
    <source>
        <dbReference type="Proteomes" id="UP000198779"/>
    </source>
</evidence>
<evidence type="ECO:0000259" key="8">
    <source>
        <dbReference type="Pfam" id="PF17851"/>
    </source>
</evidence>
<dbReference type="InterPro" id="IPR006710">
    <property type="entry name" value="Glyco_hydro_43"/>
</dbReference>
<dbReference type="SUPFAM" id="SSF75005">
    <property type="entry name" value="Arabinanase/levansucrase/invertase"/>
    <property type="match status" value="1"/>
</dbReference>
<feature type="active site" description="Proton acceptor" evidence="4">
    <location>
        <position position="458"/>
    </location>
</feature>
<evidence type="ECO:0000256" key="6">
    <source>
        <dbReference type="SAM" id="SignalP"/>
    </source>
</evidence>
<dbReference type="Gene3D" id="2.60.120.200">
    <property type="match status" value="1"/>
</dbReference>
<organism evidence="9 10">
    <name type="scientific">Prevotella communis</name>
    <dbReference type="NCBI Taxonomy" id="2913614"/>
    <lineage>
        <taxon>Bacteria</taxon>
        <taxon>Pseudomonadati</taxon>
        <taxon>Bacteroidota</taxon>
        <taxon>Bacteroidia</taxon>
        <taxon>Bacteroidales</taxon>
        <taxon>Prevotellaceae</taxon>
        <taxon>Prevotella</taxon>
    </lineage>
</organism>
<dbReference type="Proteomes" id="UP000198779">
    <property type="component" value="Unassembled WGS sequence"/>
</dbReference>
<evidence type="ECO:0000256" key="2">
    <source>
        <dbReference type="ARBA" id="ARBA00022801"/>
    </source>
</evidence>
<evidence type="ECO:0000256" key="3">
    <source>
        <dbReference type="ARBA" id="ARBA00023295"/>
    </source>
</evidence>
<feature type="signal peptide" evidence="6">
    <location>
        <begin position="1"/>
        <end position="20"/>
    </location>
</feature>
<evidence type="ECO:0000256" key="5">
    <source>
        <dbReference type="PIRSR" id="PIRSR606710-2"/>
    </source>
</evidence>
<feature type="domain" description="Glycoside hydrolase family 5" evidence="7">
    <location>
        <begin position="160"/>
        <end position="332"/>
    </location>
</feature>
<feature type="site" description="Important for catalytic activity, responsible for pKa modulation of the active site Glu and correct orientation of both the proton donor and substrate" evidence="5">
    <location>
        <position position="567"/>
    </location>
</feature>
<feature type="domain" description="Beta-xylosidase C-terminal Concanavalin A-like" evidence="8">
    <location>
        <begin position="734"/>
        <end position="928"/>
    </location>
</feature>
<name>A0A1G7SVI4_9BACT</name>
<dbReference type="EMBL" id="FNCQ01000002">
    <property type="protein sequence ID" value="SDG26784.1"/>
    <property type="molecule type" value="Genomic_DNA"/>
</dbReference>
<comment type="similarity">
    <text evidence="1">Belongs to the glycosyl hydrolase 43 family.</text>
</comment>
<dbReference type="InterPro" id="IPR017853">
    <property type="entry name" value="GH"/>
</dbReference>
<dbReference type="Pfam" id="PF00150">
    <property type="entry name" value="Cellulase"/>
    <property type="match status" value="1"/>
</dbReference>
<dbReference type="Gene3D" id="3.20.20.80">
    <property type="entry name" value="Glycosidases"/>
    <property type="match status" value="1"/>
</dbReference>
<dbReference type="AlphaFoldDB" id="A0A1G7SVI4"/>
<feature type="active site" description="Proton donor" evidence="4">
    <location>
        <position position="612"/>
    </location>
</feature>
<dbReference type="GO" id="GO:0004553">
    <property type="term" value="F:hydrolase activity, hydrolyzing O-glycosyl compounds"/>
    <property type="evidence" value="ECO:0007669"/>
    <property type="project" value="InterPro"/>
</dbReference>
<evidence type="ECO:0000256" key="1">
    <source>
        <dbReference type="ARBA" id="ARBA00009865"/>
    </source>
</evidence>